<dbReference type="EMBL" id="JAVFKY010000005">
    <property type="protein sequence ID" value="KAK5576073.1"/>
    <property type="molecule type" value="Genomic_DNA"/>
</dbReference>
<dbReference type="Pfam" id="PF00557">
    <property type="entry name" value="Peptidase_M24"/>
    <property type="match status" value="1"/>
</dbReference>
<comment type="subunit">
    <text evidence="2">Homodimer.</text>
</comment>
<dbReference type="GO" id="GO:0030145">
    <property type="term" value="F:manganese ion binding"/>
    <property type="evidence" value="ECO:0007669"/>
    <property type="project" value="InterPro"/>
</dbReference>
<dbReference type="InterPro" id="IPR036005">
    <property type="entry name" value="Creatinase/aminopeptidase-like"/>
</dbReference>
<accession>A0AAN7TV16</accession>
<keyword evidence="3" id="KW-0645">Protease</keyword>
<keyword evidence="5" id="KW-0378">Hydrolase</keyword>
<evidence type="ECO:0000256" key="1">
    <source>
        <dbReference type="ARBA" id="ARBA00001936"/>
    </source>
</evidence>
<keyword evidence="8" id="KW-0464">Manganese</keyword>
<dbReference type="GO" id="GO:0006508">
    <property type="term" value="P:proteolysis"/>
    <property type="evidence" value="ECO:0007669"/>
    <property type="project" value="UniProtKB-KW"/>
</dbReference>
<dbReference type="InterPro" id="IPR029149">
    <property type="entry name" value="Creatin/AminoP/Spt16_N"/>
</dbReference>
<dbReference type="AlphaFoldDB" id="A0AAN7TV16"/>
<keyword evidence="6" id="KW-0224">Dipeptidase</keyword>
<organism evidence="17 18">
    <name type="scientific">Dictyostelium firmibasis</name>
    <dbReference type="NCBI Taxonomy" id="79012"/>
    <lineage>
        <taxon>Eukaryota</taxon>
        <taxon>Amoebozoa</taxon>
        <taxon>Evosea</taxon>
        <taxon>Eumycetozoa</taxon>
        <taxon>Dictyostelia</taxon>
        <taxon>Dictyosteliales</taxon>
        <taxon>Dictyosteliaceae</taxon>
        <taxon>Dictyostelium</taxon>
    </lineage>
</organism>
<dbReference type="Pfam" id="PF05195">
    <property type="entry name" value="AMP_N"/>
    <property type="match status" value="1"/>
</dbReference>
<gene>
    <name evidence="17" type="ORF">RB653_007211</name>
</gene>
<comment type="caution">
    <text evidence="17">The sequence shown here is derived from an EMBL/GenBank/DDBJ whole genome shotgun (WGS) entry which is preliminary data.</text>
</comment>
<dbReference type="SUPFAM" id="SSF53092">
    <property type="entry name" value="Creatinase/prolidase N-terminal domain"/>
    <property type="match status" value="1"/>
</dbReference>
<dbReference type="PANTHER" id="PTHR48480">
    <property type="match status" value="1"/>
</dbReference>
<evidence type="ECO:0000256" key="14">
    <source>
        <dbReference type="ARBA" id="ARBA00044351"/>
    </source>
</evidence>
<dbReference type="PANTHER" id="PTHR48480:SF2">
    <property type="entry name" value="PEPTIDASE D"/>
    <property type="match status" value="1"/>
</dbReference>
<evidence type="ECO:0000256" key="9">
    <source>
        <dbReference type="ARBA" id="ARBA00043990"/>
    </source>
</evidence>
<sequence length="501" mass="56365">MSGHPRNEGKGDCCEQTHLDSQYSPGYYWLGNNTLKVPLVLHKENRQRLVSQMLSKHKDQIKENSFILLEGGKSTMQYDTDHEPLFKQERYFFWTFGSDIPDCFGIVGLDEQATSILCIPKLPAEYATWMGEIRSKEYYKSIFLVDQVLYVDELLEYLKSKNASTIYTILGTNTDSGSTFVEPQYPGLRESFNVNNTLLFPEIAECRVIKSPKEVEVIRYCVDASVSAHKHVMRKIKVGMKEYQCESEFLHHVYNEWGCRNVGYTCICAANKNSAVLHYGHAGEPNSATVSENGFCLFDMGAEYHSYTADITCSFPSTGKFNPEQRVVYQAVLDASVAVMEAMRPGVSWVDMHKLAERCILVALTKAGILVGDIQDLIANKIGSVFFPHGLGHFLGLDTHDVGGYLGDCQPKVHSLRTTRTLKAGMVITSEPGCYFIKHLLTQALANPETAKFFNVAELEKYRNIGGVRIEDDILVTENGCENLSKNLPRTIDEIEAFMLK</sequence>
<dbReference type="CDD" id="cd01087">
    <property type="entry name" value="Prolidase"/>
    <property type="match status" value="1"/>
</dbReference>
<evidence type="ECO:0000256" key="7">
    <source>
        <dbReference type="ARBA" id="ARBA00023049"/>
    </source>
</evidence>
<evidence type="ECO:0000256" key="2">
    <source>
        <dbReference type="ARBA" id="ARBA00011738"/>
    </source>
</evidence>
<dbReference type="FunFam" id="3.90.230.10:FF:000002">
    <property type="entry name" value="Xaa-Pro aminopeptidase 3"/>
    <property type="match status" value="1"/>
</dbReference>
<evidence type="ECO:0000256" key="12">
    <source>
        <dbReference type="ARBA" id="ARBA00044252"/>
    </source>
</evidence>
<comment type="similarity">
    <text evidence="9">Belongs to the peptidase M24B family. Eukaryotic-type prolidase subfamily.</text>
</comment>
<dbReference type="SMART" id="SM01011">
    <property type="entry name" value="AMP_N"/>
    <property type="match status" value="1"/>
</dbReference>
<dbReference type="InterPro" id="IPR007865">
    <property type="entry name" value="Aminopep_P_N"/>
</dbReference>
<evidence type="ECO:0000256" key="13">
    <source>
        <dbReference type="ARBA" id="ARBA00044284"/>
    </source>
</evidence>
<dbReference type="EC" id="3.4.13.9" evidence="10"/>
<proteinExistence type="inferred from homology"/>
<evidence type="ECO:0000256" key="3">
    <source>
        <dbReference type="ARBA" id="ARBA00022670"/>
    </source>
</evidence>
<evidence type="ECO:0000256" key="10">
    <source>
        <dbReference type="ARBA" id="ARBA00044051"/>
    </source>
</evidence>
<dbReference type="Proteomes" id="UP001344447">
    <property type="component" value="Unassembled WGS sequence"/>
</dbReference>
<evidence type="ECO:0000256" key="11">
    <source>
        <dbReference type="ARBA" id="ARBA00044141"/>
    </source>
</evidence>
<evidence type="ECO:0000256" key="6">
    <source>
        <dbReference type="ARBA" id="ARBA00022997"/>
    </source>
</evidence>
<keyword evidence="18" id="KW-1185">Reference proteome</keyword>
<evidence type="ECO:0000313" key="17">
    <source>
        <dbReference type="EMBL" id="KAK5576073.1"/>
    </source>
</evidence>
<feature type="domain" description="Aminopeptidase P N-terminal" evidence="16">
    <location>
        <begin position="37"/>
        <end position="177"/>
    </location>
</feature>
<reference evidence="17 18" key="1">
    <citation type="submission" date="2023-11" db="EMBL/GenBank/DDBJ databases">
        <title>Dfirmibasis_genome.</title>
        <authorList>
            <person name="Edelbroek B."/>
            <person name="Kjellin J."/>
            <person name="Jerlstrom-Hultqvist J."/>
            <person name="Soderbom F."/>
        </authorList>
    </citation>
    <scope>NUCLEOTIDE SEQUENCE [LARGE SCALE GENOMIC DNA]</scope>
    <source>
        <strain evidence="17 18">TNS-C-14</strain>
    </source>
</reference>
<evidence type="ECO:0000256" key="5">
    <source>
        <dbReference type="ARBA" id="ARBA00022801"/>
    </source>
</evidence>
<evidence type="ECO:0000256" key="4">
    <source>
        <dbReference type="ARBA" id="ARBA00022723"/>
    </source>
</evidence>
<keyword evidence="7" id="KW-0482">Metalloprotease</keyword>
<comment type="catalytic activity">
    <reaction evidence="15">
        <text>Xaa-L-Pro dipeptide + H2O = an L-alpha-amino acid + L-proline</text>
        <dbReference type="Rhea" id="RHEA:76407"/>
        <dbReference type="ChEBI" id="CHEBI:15377"/>
        <dbReference type="ChEBI" id="CHEBI:59869"/>
        <dbReference type="ChEBI" id="CHEBI:60039"/>
        <dbReference type="ChEBI" id="CHEBI:195196"/>
        <dbReference type="EC" id="3.4.13.9"/>
    </reaction>
</comment>
<dbReference type="Gene3D" id="3.40.350.10">
    <property type="entry name" value="Creatinase/prolidase N-terminal domain"/>
    <property type="match status" value="1"/>
</dbReference>
<dbReference type="SUPFAM" id="SSF55920">
    <property type="entry name" value="Creatinase/aminopeptidase"/>
    <property type="match status" value="1"/>
</dbReference>
<dbReference type="GO" id="GO:0102009">
    <property type="term" value="F:proline dipeptidase activity"/>
    <property type="evidence" value="ECO:0007669"/>
    <property type="project" value="UniProtKB-EC"/>
</dbReference>
<protein>
    <recommendedName>
        <fullName evidence="11">Xaa-Pro dipeptidase</fullName>
        <ecNumber evidence="10">3.4.13.9</ecNumber>
    </recommendedName>
    <alternativeName>
        <fullName evidence="14">Imidodipeptidase</fullName>
    </alternativeName>
    <alternativeName>
        <fullName evidence="12">Peptidase D</fullName>
    </alternativeName>
    <alternativeName>
        <fullName evidence="13">Proline dipeptidase</fullName>
    </alternativeName>
</protein>
<dbReference type="GO" id="GO:0070006">
    <property type="term" value="F:metalloaminopeptidase activity"/>
    <property type="evidence" value="ECO:0007669"/>
    <property type="project" value="InterPro"/>
</dbReference>
<evidence type="ECO:0000259" key="16">
    <source>
        <dbReference type="SMART" id="SM01011"/>
    </source>
</evidence>
<dbReference type="InterPro" id="IPR000994">
    <property type="entry name" value="Pept_M24"/>
</dbReference>
<comment type="cofactor">
    <cofactor evidence="1">
        <name>Mn(2+)</name>
        <dbReference type="ChEBI" id="CHEBI:29035"/>
    </cofactor>
</comment>
<keyword evidence="4" id="KW-0479">Metal-binding</keyword>
<dbReference type="Gene3D" id="3.90.230.10">
    <property type="entry name" value="Creatinase/methionine aminopeptidase superfamily"/>
    <property type="match status" value="1"/>
</dbReference>
<evidence type="ECO:0000256" key="15">
    <source>
        <dbReference type="ARBA" id="ARBA00048994"/>
    </source>
</evidence>
<name>A0AAN7TV16_9MYCE</name>
<evidence type="ECO:0000256" key="8">
    <source>
        <dbReference type="ARBA" id="ARBA00023211"/>
    </source>
</evidence>
<evidence type="ECO:0000313" key="18">
    <source>
        <dbReference type="Proteomes" id="UP001344447"/>
    </source>
</evidence>
<dbReference type="InterPro" id="IPR052433">
    <property type="entry name" value="X-Pro_dipept-like"/>
</dbReference>